<dbReference type="GO" id="GO:0015628">
    <property type="term" value="P:protein secretion by the type II secretion system"/>
    <property type="evidence" value="ECO:0007669"/>
    <property type="project" value="InterPro"/>
</dbReference>
<keyword evidence="1" id="KW-0488">Methylation</keyword>
<comment type="caution">
    <text evidence="4">The sequence shown here is derived from an EMBL/GenBank/DDBJ whole genome shotgun (WGS) entry which is preliminary data.</text>
</comment>
<dbReference type="EMBL" id="ABCK01000006">
    <property type="protein sequence ID" value="EDM28008.1"/>
    <property type="molecule type" value="Genomic_DNA"/>
</dbReference>
<protein>
    <recommendedName>
        <fullName evidence="3">DUF1559 domain-containing protein</fullName>
    </recommendedName>
</protein>
<dbReference type="OrthoDB" id="273217at2"/>
<dbReference type="eggNOG" id="COG4968">
    <property type="taxonomic scope" value="Bacteria"/>
</dbReference>
<sequence length="274" mass="30216">MKDKKFSLIELLVVVAIIGILASFLLPTLKKARDSARRASCMSQEKQIGIAFAMYHGDNDGYYPVYGSPTDNISWDDQLGDYDGRKLTQVQKELQEINDNQNINNSLYSCPGSIQQRNGLPLKSYSIGQDYGDIGGSPAVRGTAGWNGTDPWSLNASQIVDANDFTVMMEVHNTQNIMGFSRATGVGRHSMGHVTSSYSPVNLPGDGNVKGGISGFYVHSPTQLKMNFLYGDGHVEFKSPAATVGTWRDNFYSGTWTGWWEMQDSDDTQWNALD</sequence>
<dbReference type="AlphaFoldDB" id="A6DJD4"/>
<evidence type="ECO:0000259" key="3">
    <source>
        <dbReference type="Pfam" id="PF07596"/>
    </source>
</evidence>
<evidence type="ECO:0000256" key="1">
    <source>
        <dbReference type="ARBA" id="ARBA00022481"/>
    </source>
</evidence>
<evidence type="ECO:0000313" key="4">
    <source>
        <dbReference type="EMBL" id="EDM28008.1"/>
    </source>
</evidence>
<dbReference type="PRINTS" id="PR00813">
    <property type="entry name" value="BCTERIALGSPG"/>
</dbReference>
<dbReference type="InterPro" id="IPR012902">
    <property type="entry name" value="N_methyl_site"/>
</dbReference>
<dbReference type="NCBIfam" id="TIGR02532">
    <property type="entry name" value="IV_pilin_GFxxxE"/>
    <property type="match status" value="1"/>
</dbReference>
<dbReference type="PANTHER" id="PTHR30093">
    <property type="entry name" value="GENERAL SECRETION PATHWAY PROTEIN G"/>
    <property type="match status" value="1"/>
</dbReference>
<name>A6DJD4_9BACT</name>
<keyword evidence="2" id="KW-0812">Transmembrane</keyword>
<keyword evidence="2" id="KW-0472">Membrane</keyword>
<dbReference type="Pfam" id="PF07596">
    <property type="entry name" value="SBP_bac_10"/>
    <property type="match status" value="1"/>
</dbReference>
<accession>A6DJD4</accession>
<dbReference type="STRING" id="313628.LNTAR_11666"/>
<dbReference type="Gene3D" id="3.30.700.10">
    <property type="entry name" value="Glycoprotein, Type 4 Pilin"/>
    <property type="match status" value="1"/>
</dbReference>
<dbReference type="InterPro" id="IPR011453">
    <property type="entry name" value="DUF1559"/>
</dbReference>
<dbReference type="SUPFAM" id="SSF54523">
    <property type="entry name" value="Pili subunits"/>
    <property type="match status" value="1"/>
</dbReference>
<keyword evidence="5" id="KW-1185">Reference proteome</keyword>
<dbReference type="RefSeq" id="WP_007278005.1">
    <property type="nucleotide sequence ID" value="NZ_ABCK01000006.1"/>
</dbReference>
<feature type="domain" description="DUF1559" evidence="3">
    <location>
        <begin position="31"/>
        <end position="75"/>
    </location>
</feature>
<evidence type="ECO:0000313" key="5">
    <source>
        <dbReference type="Proteomes" id="UP000004947"/>
    </source>
</evidence>
<organism evidence="4 5">
    <name type="scientific">Lentisphaera araneosa HTCC2155</name>
    <dbReference type="NCBI Taxonomy" id="313628"/>
    <lineage>
        <taxon>Bacteria</taxon>
        <taxon>Pseudomonadati</taxon>
        <taxon>Lentisphaerota</taxon>
        <taxon>Lentisphaeria</taxon>
        <taxon>Lentisphaerales</taxon>
        <taxon>Lentisphaeraceae</taxon>
        <taxon>Lentisphaera</taxon>
    </lineage>
</organism>
<evidence type="ECO:0000256" key="2">
    <source>
        <dbReference type="SAM" id="Phobius"/>
    </source>
</evidence>
<proteinExistence type="predicted"/>
<feature type="transmembrane region" description="Helical" evidence="2">
    <location>
        <begin position="6"/>
        <end position="29"/>
    </location>
</feature>
<keyword evidence="2" id="KW-1133">Transmembrane helix</keyword>
<reference evidence="4 5" key="1">
    <citation type="journal article" date="2010" name="J. Bacteriol.">
        <title>Genome sequence of Lentisphaera araneosa HTCC2155T, the type species of the order Lentisphaerales in the phylum Lentisphaerae.</title>
        <authorList>
            <person name="Thrash J.C."/>
            <person name="Cho J.C."/>
            <person name="Vergin K.L."/>
            <person name="Morris R.M."/>
            <person name="Giovannoni S.J."/>
        </authorList>
    </citation>
    <scope>NUCLEOTIDE SEQUENCE [LARGE SCALE GENOMIC DNA]</scope>
    <source>
        <strain evidence="4 5">HTCC2155</strain>
    </source>
</reference>
<dbReference type="InterPro" id="IPR000983">
    <property type="entry name" value="Bac_GSPG_pilin"/>
</dbReference>
<dbReference type="GO" id="GO:0015627">
    <property type="term" value="C:type II protein secretion system complex"/>
    <property type="evidence" value="ECO:0007669"/>
    <property type="project" value="InterPro"/>
</dbReference>
<dbReference type="InterPro" id="IPR045584">
    <property type="entry name" value="Pilin-like"/>
</dbReference>
<dbReference type="Proteomes" id="UP000004947">
    <property type="component" value="Unassembled WGS sequence"/>
</dbReference>
<gene>
    <name evidence="4" type="ORF">LNTAR_11666</name>
</gene>